<dbReference type="SUPFAM" id="SSF52833">
    <property type="entry name" value="Thioredoxin-like"/>
    <property type="match status" value="1"/>
</dbReference>
<keyword evidence="2" id="KW-1185">Reference proteome</keyword>
<dbReference type="AlphaFoldDB" id="A0A553RLU0"/>
<dbReference type="Proteomes" id="UP000316079">
    <property type="component" value="Unassembled WGS sequence"/>
</dbReference>
<proteinExistence type="predicted"/>
<reference evidence="1 2" key="1">
    <citation type="journal article" date="2019" name="Sci. Data">
        <title>Hybrid genome assembly and annotation of Danionella translucida.</title>
        <authorList>
            <person name="Kadobianskyi M."/>
            <person name="Schulze L."/>
            <person name="Schuelke M."/>
            <person name="Judkewitz B."/>
        </authorList>
    </citation>
    <scope>NUCLEOTIDE SEQUENCE [LARGE SCALE GENOMIC DNA]</scope>
    <source>
        <strain evidence="1 2">Bolton</strain>
    </source>
</reference>
<dbReference type="InterPro" id="IPR032801">
    <property type="entry name" value="PXL2A/B/C"/>
</dbReference>
<evidence type="ECO:0000313" key="2">
    <source>
        <dbReference type="Proteomes" id="UP000316079"/>
    </source>
</evidence>
<dbReference type="OrthoDB" id="266663at2759"/>
<comment type="caution">
    <text evidence="1">The sequence shown here is derived from an EMBL/GenBank/DDBJ whole genome shotgun (WGS) entry which is preliminary data.</text>
</comment>
<dbReference type="Pfam" id="PF13911">
    <property type="entry name" value="AhpC-TSA_2"/>
    <property type="match status" value="1"/>
</dbReference>
<name>A0A553RLU0_9TELE</name>
<protein>
    <recommendedName>
        <fullName evidence="3">Peroxiredoxin-like 2C</fullName>
    </recommendedName>
</protein>
<evidence type="ECO:0008006" key="3">
    <source>
        <dbReference type="Google" id="ProtNLM"/>
    </source>
</evidence>
<sequence length="205" mass="23251">MAAGSPITKQISRSSSEIGADSRRICVSELEHYSVVDRNGEIREFSSLFQRSKAIIIFVRHFLCYTCKEYVEDLGKIPREALQAFCTLTGYAHEIYVDPEKHLYNKLGMRRGETYMETPSISPHVKSGLLSGSLKSVWRAMTSSLFDFQGDPQQQGGALIMGPGPVVHFSHYDMNRFDHVPIDWLLQLADLQSVDFTNSHRIIHI</sequence>
<gene>
    <name evidence="1" type="ORF">DNTS_014534</name>
</gene>
<dbReference type="CDD" id="cd02970">
    <property type="entry name" value="PRX_like2"/>
    <property type="match status" value="1"/>
</dbReference>
<organism evidence="1 2">
    <name type="scientific">Danionella cerebrum</name>
    <dbReference type="NCBI Taxonomy" id="2873325"/>
    <lineage>
        <taxon>Eukaryota</taxon>
        <taxon>Metazoa</taxon>
        <taxon>Chordata</taxon>
        <taxon>Craniata</taxon>
        <taxon>Vertebrata</taxon>
        <taxon>Euteleostomi</taxon>
        <taxon>Actinopterygii</taxon>
        <taxon>Neopterygii</taxon>
        <taxon>Teleostei</taxon>
        <taxon>Ostariophysi</taxon>
        <taxon>Cypriniformes</taxon>
        <taxon>Danionidae</taxon>
        <taxon>Danioninae</taxon>
        <taxon>Danionella</taxon>
    </lineage>
</organism>
<accession>A0A553RLU0</accession>
<dbReference type="PANTHER" id="PTHR28630">
    <property type="match status" value="1"/>
</dbReference>
<dbReference type="EMBL" id="SRMA01015356">
    <property type="protein sequence ID" value="TRZ03136.1"/>
    <property type="molecule type" value="Genomic_DNA"/>
</dbReference>
<dbReference type="PANTHER" id="PTHR28630:SF3">
    <property type="entry name" value="PEROXIREDOXIN-LIKE 2C"/>
    <property type="match status" value="1"/>
</dbReference>
<evidence type="ECO:0000313" key="1">
    <source>
        <dbReference type="EMBL" id="TRZ03136.1"/>
    </source>
</evidence>
<dbReference type="InterPro" id="IPR036249">
    <property type="entry name" value="Thioredoxin-like_sf"/>
</dbReference>